<dbReference type="EMBL" id="BKCJ010586337">
    <property type="protein sequence ID" value="GFB25531.1"/>
    <property type="molecule type" value="Genomic_DNA"/>
</dbReference>
<proteinExistence type="predicted"/>
<name>A0A699L5C0_TANCI</name>
<comment type="caution">
    <text evidence="1">The sequence shown here is derived from an EMBL/GenBank/DDBJ whole genome shotgun (WGS) entry which is preliminary data.</text>
</comment>
<reference evidence="1" key="1">
    <citation type="journal article" date="2019" name="Sci. Rep.">
        <title>Draft genome of Tanacetum cinerariifolium, the natural source of mosquito coil.</title>
        <authorList>
            <person name="Yamashiro T."/>
            <person name="Shiraishi A."/>
            <person name="Satake H."/>
            <person name="Nakayama K."/>
        </authorList>
    </citation>
    <scope>NUCLEOTIDE SEQUENCE</scope>
</reference>
<feature type="non-terminal residue" evidence="1">
    <location>
        <position position="1"/>
    </location>
</feature>
<protein>
    <submittedName>
        <fullName evidence="1">Uncharacterized protein</fullName>
    </submittedName>
</protein>
<sequence>LITTAGEVVTAASVEDSVAPTTATTINVDDELSL</sequence>
<dbReference type="AlphaFoldDB" id="A0A699L5C0"/>
<evidence type="ECO:0000313" key="1">
    <source>
        <dbReference type="EMBL" id="GFB25531.1"/>
    </source>
</evidence>
<gene>
    <name evidence="1" type="ORF">Tci_697502</name>
</gene>
<organism evidence="1">
    <name type="scientific">Tanacetum cinerariifolium</name>
    <name type="common">Dalmatian daisy</name>
    <name type="synonym">Chrysanthemum cinerariifolium</name>
    <dbReference type="NCBI Taxonomy" id="118510"/>
    <lineage>
        <taxon>Eukaryota</taxon>
        <taxon>Viridiplantae</taxon>
        <taxon>Streptophyta</taxon>
        <taxon>Embryophyta</taxon>
        <taxon>Tracheophyta</taxon>
        <taxon>Spermatophyta</taxon>
        <taxon>Magnoliopsida</taxon>
        <taxon>eudicotyledons</taxon>
        <taxon>Gunneridae</taxon>
        <taxon>Pentapetalae</taxon>
        <taxon>asterids</taxon>
        <taxon>campanulids</taxon>
        <taxon>Asterales</taxon>
        <taxon>Asteraceae</taxon>
        <taxon>Asteroideae</taxon>
        <taxon>Anthemideae</taxon>
        <taxon>Anthemidinae</taxon>
        <taxon>Tanacetum</taxon>
    </lineage>
</organism>
<accession>A0A699L5C0</accession>